<name>M5G799_DACPD</name>
<protein>
    <submittedName>
        <fullName evidence="2">Uncharacterized protein</fullName>
    </submittedName>
</protein>
<feature type="compositionally biased region" description="Polar residues" evidence="1">
    <location>
        <begin position="52"/>
        <end position="61"/>
    </location>
</feature>
<reference evidence="2 3" key="1">
    <citation type="journal article" date="2012" name="Science">
        <title>The Paleozoic origin of enzymatic lignin decomposition reconstructed from 31 fungal genomes.</title>
        <authorList>
            <person name="Floudas D."/>
            <person name="Binder M."/>
            <person name="Riley R."/>
            <person name="Barry K."/>
            <person name="Blanchette R.A."/>
            <person name="Henrissat B."/>
            <person name="Martinez A.T."/>
            <person name="Otillar R."/>
            <person name="Spatafora J.W."/>
            <person name="Yadav J.S."/>
            <person name="Aerts A."/>
            <person name="Benoit I."/>
            <person name="Boyd A."/>
            <person name="Carlson A."/>
            <person name="Copeland A."/>
            <person name="Coutinho P.M."/>
            <person name="de Vries R.P."/>
            <person name="Ferreira P."/>
            <person name="Findley K."/>
            <person name="Foster B."/>
            <person name="Gaskell J."/>
            <person name="Glotzer D."/>
            <person name="Gorecki P."/>
            <person name="Heitman J."/>
            <person name="Hesse C."/>
            <person name="Hori C."/>
            <person name="Igarashi K."/>
            <person name="Jurgens J.A."/>
            <person name="Kallen N."/>
            <person name="Kersten P."/>
            <person name="Kohler A."/>
            <person name="Kuees U."/>
            <person name="Kumar T.K.A."/>
            <person name="Kuo A."/>
            <person name="LaButti K."/>
            <person name="Larrondo L.F."/>
            <person name="Lindquist E."/>
            <person name="Ling A."/>
            <person name="Lombard V."/>
            <person name="Lucas S."/>
            <person name="Lundell T."/>
            <person name="Martin R."/>
            <person name="McLaughlin D.J."/>
            <person name="Morgenstern I."/>
            <person name="Morin E."/>
            <person name="Murat C."/>
            <person name="Nagy L.G."/>
            <person name="Nolan M."/>
            <person name="Ohm R.A."/>
            <person name="Patyshakuliyeva A."/>
            <person name="Rokas A."/>
            <person name="Ruiz-Duenas F.J."/>
            <person name="Sabat G."/>
            <person name="Salamov A."/>
            <person name="Samejima M."/>
            <person name="Schmutz J."/>
            <person name="Slot J.C."/>
            <person name="St John F."/>
            <person name="Stenlid J."/>
            <person name="Sun H."/>
            <person name="Sun S."/>
            <person name="Syed K."/>
            <person name="Tsang A."/>
            <person name="Wiebenga A."/>
            <person name="Young D."/>
            <person name="Pisabarro A."/>
            <person name="Eastwood D.C."/>
            <person name="Martin F."/>
            <person name="Cullen D."/>
            <person name="Grigoriev I.V."/>
            <person name="Hibbett D.S."/>
        </authorList>
    </citation>
    <scope>NUCLEOTIDE SEQUENCE [LARGE SCALE GENOMIC DNA]</scope>
    <source>
        <strain evidence="2 3">DJM-731 SS1</strain>
    </source>
</reference>
<dbReference type="AlphaFoldDB" id="M5G799"/>
<dbReference type="EMBL" id="JH795863">
    <property type="protein sequence ID" value="EJU01687.1"/>
    <property type="molecule type" value="Genomic_DNA"/>
</dbReference>
<dbReference type="GeneID" id="63683528"/>
<dbReference type="HOGENOM" id="CLU_1896146_0_0_1"/>
<feature type="compositionally biased region" description="Low complexity" evidence="1">
    <location>
        <begin position="37"/>
        <end position="51"/>
    </location>
</feature>
<keyword evidence="3" id="KW-1185">Reference proteome</keyword>
<sequence>MAVQHPKVTTAWVPSDTSAYKKKLGDVMAVIPKDYRPAPTTTPTLSYPYSARTTPQRGTSTKNKRLDAFPFIEPWHADILGLRKNHGQEELARATSSTPLNLEPLYEARRAGPEVVSLLPERGSGPVGRAQQGD</sequence>
<dbReference type="RefSeq" id="XP_040628584.1">
    <property type="nucleotide sequence ID" value="XM_040768466.1"/>
</dbReference>
<evidence type="ECO:0000313" key="3">
    <source>
        <dbReference type="Proteomes" id="UP000030653"/>
    </source>
</evidence>
<dbReference type="Proteomes" id="UP000030653">
    <property type="component" value="Unassembled WGS sequence"/>
</dbReference>
<accession>M5G799</accession>
<gene>
    <name evidence="2" type="ORF">DACRYDRAFT_107434</name>
</gene>
<proteinExistence type="predicted"/>
<feature type="region of interest" description="Disordered" evidence="1">
    <location>
        <begin position="34"/>
        <end position="65"/>
    </location>
</feature>
<evidence type="ECO:0000313" key="2">
    <source>
        <dbReference type="EMBL" id="EJU01687.1"/>
    </source>
</evidence>
<evidence type="ECO:0000256" key="1">
    <source>
        <dbReference type="SAM" id="MobiDB-lite"/>
    </source>
</evidence>
<organism evidence="2 3">
    <name type="scientific">Dacryopinax primogenitus (strain DJM 731)</name>
    <name type="common">Brown rot fungus</name>
    <dbReference type="NCBI Taxonomy" id="1858805"/>
    <lineage>
        <taxon>Eukaryota</taxon>
        <taxon>Fungi</taxon>
        <taxon>Dikarya</taxon>
        <taxon>Basidiomycota</taxon>
        <taxon>Agaricomycotina</taxon>
        <taxon>Dacrymycetes</taxon>
        <taxon>Dacrymycetales</taxon>
        <taxon>Dacrymycetaceae</taxon>
        <taxon>Dacryopinax</taxon>
    </lineage>
</organism>